<sequence length="196" mass="22375">MFAGIHMFLCMYFSKGESIMELKGSQTEKNLWAAFAGESEAHTKYLFYASQARKDGYVQISDIFNETAVNEKAHAKIWFKLVAGIGDTKANLAAAAAGENEEWTSMYPEFARVARAEGFDKIARLFDAVGKIEQRHDTRYKLLLENVEEGRVFKRDEKIIWQCLNCGYVCESPQAPMKCPVCEHPQSFFQQVLQNY</sequence>
<dbReference type="EMBL" id="AECV01000001">
    <property type="protein sequence ID" value="EFW30727.1"/>
    <property type="molecule type" value="Genomic_DNA"/>
</dbReference>
<evidence type="ECO:0000313" key="8">
    <source>
        <dbReference type="EMBL" id="EFW30727.1"/>
    </source>
</evidence>
<keyword evidence="5" id="KW-0408">Iron</keyword>
<evidence type="ECO:0000256" key="1">
    <source>
        <dbReference type="ARBA" id="ARBA00001965"/>
    </source>
</evidence>
<dbReference type="InterPro" id="IPR009040">
    <property type="entry name" value="Ferritin-like_diiron"/>
</dbReference>
<dbReference type="HOGENOM" id="CLU_095256_0_0_9"/>
<evidence type="ECO:0000256" key="2">
    <source>
        <dbReference type="ARBA" id="ARBA00022448"/>
    </source>
</evidence>
<dbReference type="InterPro" id="IPR012347">
    <property type="entry name" value="Ferritin-like"/>
</dbReference>
<reference evidence="8 9" key="1">
    <citation type="submission" date="2010-08" db="EMBL/GenBank/DDBJ databases">
        <authorList>
            <person name="Weinstock G."/>
            <person name="Sodergren E."/>
            <person name="Clifton S."/>
            <person name="Fulton L."/>
            <person name="Fulton B."/>
            <person name="Courtney L."/>
            <person name="Fronick C."/>
            <person name="Harrison M."/>
            <person name="Strong C."/>
            <person name="Farmer C."/>
            <person name="Delahaunty K."/>
            <person name="Markovic C."/>
            <person name="Hall O."/>
            <person name="Minx P."/>
            <person name="Tomlinson C."/>
            <person name="Mitreva M."/>
            <person name="Hou S."/>
            <person name="Chen J."/>
            <person name="Wollam A."/>
            <person name="Pepin K.H."/>
            <person name="Johnson M."/>
            <person name="Bhonagiri V."/>
            <person name="Zhang X."/>
            <person name="Suruliraj S."/>
            <person name="Warren W."/>
            <person name="Chinwalla A."/>
            <person name="Mardis E.R."/>
            <person name="Wilson R.K."/>
        </authorList>
    </citation>
    <scope>NUCLEOTIDE SEQUENCE [LARGE SCALE GENOMIC DNA]</scope>
    <source>
        <strain evidence="8 9">F0399</strain>
    </source>
</reference>
<name>E7N063_9FIRM</name>
<evidence type="ECO:0000256" key="5">
    <source>
        <dbReference type="ARBA" id="ARBA00023004"/>
    </source>
</evidence>
<dbReference type="Pfam" id="PF02915">
    <property type="entry name" value="Rubrerythrin"/>
    <property type="match status" value="1"/>
</dbReference>
<feature type="domain" description="Ferritin-like diiron" evidence="7">
    <location>
        <begin position="21"/>
        <end position="151"/>
    </location>
</feature>
<dbReference type="InterPro" id="IPR048574">
    <property type="entry name" value="RUBY_RBDX"/>
</dbReference>
<dbReference type="SUPFAM" id="SSF57802">
    <property type="entry name" value="Rubredoxin-like"/>
    <property type="match status" value="1"/>
</dbReference>
<dbReference type="InterPro" id="IPR052364">
    <property type="entry name" value="Rubrerythrin"/>
</dbReference>
<dbReference type="GO" id="GO:0005506">
    <property type="term" value="F:iron ion binding"/>
    <property type="evidence" value="ECO:0007669"/>
    <property type="project" value="InterPro"/>
</dbReference>
<dbReference type="SUPFAM" id="SSF47240">
    <property type="entry name" value="Ferritin-like"/>
    <property type="match status" value="1"/>
</dbReference>
<keyword evidence="9" id="KW-1185">Reference proteome</keyword>
<dbReference type="Pfam" id="PF21349">
    <property type="entry name" value="RUBY_RBDX"/>
    <property type="match status" value="1"/>
</dbReference>
<dbReference type="Gene3D" id="1.20.1260.10">
    <property type="match status" value="1"/>
</dbReference>
<proteinExistence type="predicted"/>
<dbReference type="PROSITE" id="PS50905">
    <property type="entry name" value="FERRITIN_LIKE"/>
    <property type="match status" value="1"/>
</dbReference>
<organism evidence="8 9">
    <name type="scientific">Selenomonas artemidis F0399</name>
    <dbReference type="NCBI Taxonomy" id="749551"/>
    <lineage>
        <taxon>Bacteria</taxon>
        <taxon>Bacillati</taxon>
        <taxon>Bacillota</taxon>
        <taxon>Negativicutes</taxon>
        <taxon>Selenomonadales</taxon>
        <taxon>Selenomonadaceae</taxon>
        <taxon>Selenomonas</taxon>
    </lineage>
</organism>
<dbReference type="PANTHER" id="PTHR43865:SF1">
    <property type="entry name" value="RUBRERYTHRIN-RELATED"/>
    <property type="match status" value="1"/>
</dbReference>
<dbReference type="GO" id="GO:0016491">
    <property type="term" value="F:oxidoreductase activity"/>
    <property type="evidence" value="ECO:0007669"/>
    <property type="project" value="InterPro"/>
</dbReference>
<evidence type="ECO:0000259" key="7">
    <source>
        <dbReference type="PROSITE" id="PS50905"/>
    </source>
</evidence>
<evidence type="ECO:0000259" key="6">
    <source>
        <dbReference type="PROSITE" id="PS50903"/>
    </source>
</evidence>
<protein>
    <submittedName>
        <fullName evidence="8">Rubrerythrin</fullName>
    </submittedName>
</protein>
<comment type="caution">
    <text evidence="8">The sequence shown here is derived from an EMBL/GenBank/DDBJ whole genome shotgun (WGS) entry which is preliminary data.</text>
</comment>
<evidence type="ECO:0000256" key="4">
    <source>
        <dbReference type="ARBA" id="ARBA00022982"/>
    </source>
</evidence>
<dbReference type="PROSITE" id="PS50903">
    <property type="entry name" value="RUBREDOXIN_LIKE"/>
    <property type="match status" value="1"/>
</dbReference>
<dbReference type="InterPro" id="IPR003251">
    <property type="entry name" value="Rr_diiron-bd_dom"/>
</dbReference>
<keyword evidence="3" id="KW-0479">Metal-binding</keyword>
<gene>
    <name evidence="8" type="ORF">HMPREF9555_00356</name>
</gene>
<dbReference type="Gene3D" id="2.20.28.10">
    <property type="match status" value="1"/>
</dbReference>
<dbReference type="PANTHER" id="PTHR43865">
    <property type="entry name" value="RUBRERYTHRIN-RELATED"/>
    <property type="match status" value="1"/>
</dbReference>
<dbReference type="InterPro" id="IPR024934">
    <property type="entry name" value="Rubredoxin-like_dom"/>
</dbReference>
<evidence type="ECO:0000256" key="3">
    <source>
        <dbReference type="ARBA" id="ARBA00022723"/>
    </source>
</evidence>
<dbReference type="CDD" id="cd00729">
    <property type="entry name" value="rubredoxin_SM"/>
    <property type="match status" value="1"/>
</dbReference>
<evidence type="ECO:0000313" key="9">
    <source>
        <dbReference type="Proteomes" id="UP000004633"/>
    </source>
</evidence>
<comment type="cofactor">
    <cofactor evidence="1">
        <name>Fe(3+)</name>
        <dbReference type="ChEBI" id="CHEBI:29034"/>
    </cofactor>
</comment>
<keyword evidence="4" id="KW-0249">Electron transport</keyword>
<dbReference type="InterPro" id="IPR009078">
    <property type="entry name" value="Ferritin-like_SF"/>
</dbReference>
<dbReference type="Proteomes" id="UP000004633">
    <property type="component" value="Unassembled WGS sequence"/>
</dbReference>
<feature type="domain" description="Rubredoxin-like" evidence="6">
    <location>
        <begin position="158"/>
        <end position="192"/>
    </location>
</feature>
<dbReference type="NCBIfam" id="NF045767">
    <property type="entry name" value="RuberyRbr"/>
    <property type="match status" value="1"/>
</dbReference>
<dbReference type="STRING" id="749551.HMPREF9555_00356"/>
<keyword evidence="2" id="KW-0813">Transport</keyword>
<accession>E7N063</accession>
<dbReference type="AlphaFoldDB" id="E7N063"/>
<dbReference type="CDD" id="cd01041">
    <property type="entry name" value="Rubrerythrin"/>
    <property type="match status" value="1"/>
</dbReference>